<protein>
    <submittedName>
        <fullName evidence="2">Uncharacterized protein</fullName>
    </submittedName>
</protein>
<keyword evidence="1" id="KW-1133">Transmembrane helix</keyword>
<evidence type="ECO:0000313" key="2">
    <source>
        <dbReference type="EMBL" id="QKW48195.1"/>
    </source>
</evidence>
<gene>
    <name evidence="2" type="ORF">HUT08_34180</name>
</gene>
<dbReference type="EMBL" id="CP054929">
    <property type="protein sequence ID" value="QKW48195.1"/>
    <property type="molecule type" value="Genomic_DNA"/>
</dbReference>
<accession>A0A7H8N144</accession>
<name>A0A7H8N144_9ACTN</name>
<keyword evidence="1" id="KW-0472">Membrane</keyword>
<keyword evidence="3" id="KW-1185">Reference proteome</keyword>
<evidence type="ECO:0000256" key="1">
    <source>
        <dbReference type="SAM" id="Phobius"/>
    </source>
</evidence>
<keyword evidence="1" id="KW-0812">Transmembrane</keyword>
<organism evidence="2 3">
    <name type="scientific">Streptomyces buecherae</name>
    <dbReference type="NCBI Taxonomy" id="2763006"/>
    <lineage>
        <taxon>Bacteria</taxon>
        <taxon>Bacillati</taxon>
        <taxon>Actinomycetota</taxon>
        <taxon>Actinomycetes</taxon>
        <taxon>Kitasatosporales</taxon>
        <taxon>Streptomycetaceae</taxon>
        <taxon>Streptomyces</taxon>
    </lineage>
</organism>
<reference evidence="2 3" key="1">
    <citation type="submission" date="2020-06" db="EMBL/GenBank/DDBJ databases">
        <title>Genome mining for natural products.</title>
        <authorList>
            <person name="Zhang B."/>
            <person name="Shi J."/>
            <person name="Ge H."/>
        </authorList>
    </citation>
    <scope>NUCLEOTIDE SEQUENCE [LARGE SCALE GENOMIC DNA]</scope>
    <source>
        <strain evidence="2 3">NA00687</strain>
    </source>
</reference>
<sequence>MQSMRQRPAVRWRRYGRLVATNFLRGASYACGTAVIGLAMWWARVR</sequence>
<evidence type="ECO:0000313" key="3">
    <source>
        <dbReference type="Proteomes" id="UP000509303"/>
    </source>
</evidence>
<feature type="transmembrane region" description="Helical" evidence="1">
    <location>
        <begin position="21"/>
        <end position="43"/>
    </location>
</feature>
<dbReference type="Proteomes" id="UP000509303">
    <property type="component" value="Chromosome"/>
</dbReference>
<dbReference type="AlphaFoldDB" id="A0A7H8N144"/>
<proteinExistence type="predicted"/>
<dbReference type="RefSeq" id="WP_176159892.1">
    <property type="nucleotide sequence ID" value="NZ_CP054929.1"/>
</dbReference>